<dbReference type="PROSITE" id="PS50928">
    <property type="entry name" value="ABC_TM1"/>
    <property type="match status" value="1"/>
</dbReference>
<dbReference type="Pfam" id="PF00528">
    <property type="entry name" value="BPD_transp_1"/>
    <property type="match status" value="1"/>
</dbReference>
<dbReference type="PANTHER" id="PTHR30193">
    <property type="entry name" value="ABC TRANSPORTER PERMEASE PROTEIN"/>
    <property type="match status" value="1"/>
</dbReference>
<evidence type="ECO:0000256" key="1">
    <source>
        <dbReference type="ARBA" id="ARBA00004651"/>
    </source>
</evidence>
<feature type="transmembrane region" description="Helical" evidence="7">
    <location>
        <begin position="67"/>
        <end position="91"/>
    </location>
</feature>
<comment type="similarity">
    <text evidence="7">Belongs to the binding-protein-dependent transport system permease family.</text>
</comment>
<dbReference type="OrthoDB" id="59172at2"/>
<keyword evidence="4 7" id="KW-0812">Transmembrane</keyword>
<dbReference type="CDD" id="cd06261">
    <property type="entry name" value="TM_PBP2"/>
    <property type="match status" value="1"/>
</dbReference>
<keyword evidence="6 7" id="KW-0472">Membrane</keyword>
<sequence length="297" mass="32705">MISERLNASRIVMMLPAVIFFAAFALIPMFVAVYYSGLNWSGVGSASWVGFANWRAMLESGELWHSFWLTIALMFWCWILQSPLGLLIGVFTAGHQRHRAVFGALYFIPLLFSSVAIGVTWSYILSPTFGLMDDLLKSLGIGNGFENWLGNPHIALFVIACIISWQYIPFNALLYQSGVRQIPRSLYEAAMIDGAGPIRTFFSITLPQLKYTITTTTVLILTGTLTYFDLIYVVTNGGPGDATQVLAIDMYKQAFTNLNIGAGSVVAVVLAVFGLVLSILTLKFTGFNKMESQMEGA</sequence>
<evidence type="ECO:0000256" key="7">
    <source>
        <dbReference type="RuleBase" id="RU363032"/>
    </source>
</evidence>
<dbReference type="GO" id="GO:0055085">
    <property type="term" value="P:transmembrane transport"/>
    <property type="evidence" value="ECO:0007669"/>
    <property type="project" value="InterPro"/>
</dbReference>
<proteinExistence type="inferred from homology"/>
<accession>A0A1N7JK31</accession>
<dbReference type="Gene3D" id="1.10.3720.10">
    <property type="entry name" value="MetI-like"/>
    <property type="match status" value="1"/>
</dbReference>
<comment type="subcellular location">
    <subcellularLocation>
        <location evidence="1 7">Cell membrane</location>
        <topology evidence="1 7">Multi-pass membrane protein</topology>
    </subcellularLocation>
</comment>
<keyword evidence="5 7" id="KW-1133">Transmembrane helix</keyword>
<keyword evidence="10" id="KW-1185">Reference proteome</keyword>
<evidence type="ECO:0000313" key="9">
    <source>
        <dbReference type="EMBL" id="SIS49723.1"/>
    </source>
</evidence>
<evidence type="ECO:0000256" key="3">
    <source>
        <dbReference type="ARBA" id="ARBA00022475"/>
    </source>
</evidence>
<evidence type="ECO:0000256" key="4">
    <source>
        <dbReference type="ARBA" id="ARBA00022692"/>
    </source>
</evidence>
<dbReference type="InterPro" id="IPR000515">
    <property type="entry name" value="MetI-like"/>
</dbReference>
<feature type="transmembrane region" description="Helical" evidence="7">
    <location>
        <begin position="103"/>
        <end position="124"/>
    </location>
</feature>
<dbReference type="EMBL" id="FTOO01000001">
    <property type="protein sequence ID" value="SIS49723.1"/>
    <property type="molecule type" value="Genomic_DNA"/>
</dbReference>
<keyword evidence="2 7" id="KW-0813">Transport</keyword>
<dbReference type="AlphaFoldDB" id="A0A1N7JK31"/>
<feature type="transmembrane region" description="Helical" evidence="7">
    <location>
        <begin position="260"/>
        <end position="282"/>
    </location>
</feature>
<organism evidence="9 10">
    <name type="scientific">Alicyclobacillus vulcanalis</name>
    <dbReference type="NCBI Taxonomy" id="252246"/>
    <lineage>
        <taxon>Bacteria</taxon>
        <taxon>Bacillati</taxon>
        <taxon>Bacillota</taxon>
        <taxon>Bacilli</taxon>
        <taxon>Bacillales</taxon>
        <taxon>Alicyclobacillaceae</taxon>
        <taxon>Alicyclobacillus</taxon>
    </lineage>
</organism>
<reference evidence="10" key="1">
    <citation type="submission" date="2017-01" db="EMBL/GenBank/DDBJ databases">
        <authorList>
            <person name="Varghese N."/>
            <person name="Submissions S."/>
        </authorList>
    </citation>
    <scope>NUCLEOTIDE SEQUENCE [LARGE SCALE GENOMIC DNA]</scope>
    <source>
        <strain evidence="10">DSM 16176</strain>
    </source>
</reference>
<evidence type="ECO:0000313" key="10">
    <source>
        <dbReference type="Proteomes" id="UP000186156"/>
    </source>
</evidence>
<dbReference type="PANTHER" id="PTHR30193:SF37">
    <property type="entry name" value="INNER MEMBRANE ABC TRANSPORTER PERMEASE PROTEIN YCJO"/>
    <property type="match status" value="1"/>
</dbReference>
<evidence type="ECO:0000256" key="6">
    <source>
        <dbReference type="ARBA" id="ARBA00023136"/>
    </source>
</evidence>
<dbReference type="Proteomes" id="UP000186156">
    <property type="component" value="Unassembled WGS sequence"/>
</dbReference>
<dbReference type="InterPro" id="IPR051393">
    <property type="entry name" value="ABC_transporter_permease"/>
</dbReference>
<feature type="transmembrane region" description="Helical" evidence="7">
    <location>
        <begin position="154"/>
        <end position="175"/>
    </location>
</feature>
<feature type="transmembrane region" description="Helical" evidence="7">
    <location>
        <begin position="12"/>
        <end position="35"/>
    </location>
</feature>
<gene>
    <name evidence="9" type="ORF">SAMN05421799_10127</name>
</gene>
<dbReference type="GO" id="GO:0005886">
    <property type="term" value="C:plasma membrane"/>
    <property type="evidence" value="ECO:0007669"/>
    <property type="project" value="UniProtKB-SubCell"/>
</dbReference>
<dbReference type="SUPFAM" id="SSF161098">
    <property type="entry name" value="MetI-like"/>
    <property type="match status" value="1"/>
</dbReference>
<evidence type="ECO:0000259" key="8">
    <source>
        <dbReference type="PROSITE" id="PS50928"/>
    </source>
</evidence>
<evidence type="ECO:0000256" key="5">
    <source>
        <dbReference type="ARBA" id="ARBA00022989"/>
    </source>
</evidence>
<protein>
    <submittedName>
        <fullName evidence="9">Raffinose/stachyose/melibiose transport system permease protein</fullName>
    </submittedName>
</protein>
<name>A0A1N7JK31_9BACL</name>
<keyword evidence="3" id="KW-1003">Cell membrane</keyword>
<dbReference type="RefSeq" id="WP_143232486.1">
    <property type="nucleotide sequence ID" value="NZ_FTOO01000001.1"/>
</dbReference>
<dbReference type="STRING" id="252246.SAMN05421799_10127"/>
<dbReference type="InterPro" id="IPR035906">
    <property type="entry name" value="MetI-like_sf"/>
</dbReference>
<feature type="domain" description="ABC transmembrane type-1" evidence="8">
    <location>
        <begin position="67"/>
        <end position="281"/>
    </location>
</feature>
<evidence type="ECO:0000256" key="2">
    <source>
        <dbReference type="ARBA" id="ARBA00022448"/>
    </source>
</evidence>